<dbReference type="Gene3D" id="3.30.300.30">
    <property type="match status" value="1"/>
</dbReference>
<comment type="similarity">
    <text evidence="1">Belongs to the ATP-dependent AMP-binding enzyme family.</text>
</comment>
<name>A0A239WGY7_9ACTN</name>
<dbReference type="InterPro" id="IPR025110">
    <property type="entry name" value="AMP-bd_C"/>
</dbReference>
<dbReference type="SUPFAM" id="SSF56801">
    <property type="entry name" value="Acetyl-CoA synthetase-like"/>
    <property type="match status" value="1"/>
</dbReference>
<sequence length="408" mass="42653">MGIELTARVRAIPVARTAEDVAWLAGRLEKFFAGATNAIYAPVGGDENPVTVLQDVEARTVWMPEDAGLIMRTSGSTTGSGRLVGLSAAQMRASAAATEARLGGPCSWVLALAPHHIAGLQVVARALLSEREVVTCESRVDAESIVAAIDRAHAAHPDGRVAVSLVPTQLARLLADEQATAALARCTAVLLGGAAASQELLIQADAAAITVLTTYGMSETCGGCVYDGVPLEGVQVDLAADGRIGISGPMVMSGYLDEGPVGERLVTNDLGHWQDGRLIIDGRADDVINSGALKIPADVVAREIMATGMVREAVVVGIDDDTWGQMVCAVVVPGRGWKGSQELRNLVGRRIGRVRSPRVVVETDDLPMLASGKVDRKAATLLAQQRTAEGMAWLATSNENDSAPADTR</sequence>
<evidence type="ECO:0000259" key="4">
    <source>
        <dbReference type="Pfam" id="PF13193"/>
    </source>
</evidence>
<evidence type="ECO:0000256" key="1">
    <source>
        <dbReference type="ARBA" id="ARBA00006432"/>
    </source>
</evidence>
<dbReference type="AlphaFoldDB" id="A0A239WGY7"/>
<dbReference type="Pfam" id="PF00501">
    <property type="entry name" value="AMP-binding"/>
    <property type="match status" value="1"/>
</dbReference>
<dbReference type="KEGG" id="cgrn:4412665_01028"/>
<dbReference type="Proteomes" id="UP000215332">
    <property type="component" value="Chromosome 1"/>
</dbReference>
<dbReference type="PANTHER" id="PTHR43201">
    <property type="entry name" value="ACYL-COA SYNTHETASE"/>
    <property type="match status" value="1"/>
</dbReference>
<keyword evidence="2 5" id="KW-0436">Ligase</keyword>
<reference evidence="5 6" key="1">
    <citation type="submission" date="2017-06" db="EMBL/GenBank/DDBJ databases">
        <authorList>
            <consortium name="Pathogen Informatics"/>
        </authorList>
    </citation>
    <scope>NUCLEOTIDE SEQUENCE [LARGE SCALE GENOMIC DNA]</scope>
    <source>
        <strain evidence="5 6">NCTC11865</strain>
    </source>
</reference>
<dbReference type="GO" id="GO:0031956">
    <property type="term" value="F:medium-chain fatty acid-CoA ligase activity"/>
    <property type="evidence" value="ECO:0007669"/>
    <property type="project" value="TreeGrafter"/>
</dbReference>
<dbReference type="eggNOG" id="COG0318">
    <property type="taxonomic scope" value="Bacteria"/>
</dbReference>
<organism evidence="5 6">
    <name type="scientific">Cutibacterium granulosum</name>
    <dbReference type="NCBI Taxonomy" id="33011"/>
    <lineage>
        <taxon>Bacteria</taxon>
        <taxon>Bacillati</taxon>
        <taxon>Actinomycetota</taxon>
        <taxon>Actinomycetes</taxon>
        <taxon>Propionibacteriales</taxon>
        <taxon>Propionibacteriaceae</taxon>
        <taxon>Cutibacterium</taxon>
    </lineage>
</organism>
<dbReference type="InterPro" id="IPR042099">
    <property type="entry name" value="ANL_N_sf"/>
</dbReference>
<evidence type="ECO:0000313" key="5">
    <source>
        <dbReference type="EMBL" id="SNV33885.1"/>
    </source>
</evidence>
<dbReference type="Pfam" id="PF13193">
    <property type="entry name" value="AMP-binding_C"/>
    <property type="match status" value="1"/>
</dbReference>
<dbReference type="RefSeq" id="WP_021105369.1">
    <property type="nucleotide sequence ID" value="NZ_LT906441.1"/>
</dbReference>
<dbReference type="EC" id="6.2.1.26" evidence="5"/>
<feature type="domain" description="AMP-binding enzyme C-terminal" evidence="4">
    <location>
        <begin position="307"/>
        <end position="373"/>
    </location>
</feature>
<accession>A0A239WGY7</accession>
<gene>
    <name evidence="5" type="primary">menE</name>
    <name evidence="5" type="ORF">SAMEA4412665_01028</name>
</gene>
<evidence type="ECO:0000256" key="2">
    <source>
        <dbReference type="ARBA" id="ARBA00022598"/>
    </source>
</evidence>
<proteinExistence type="inferred from homology"/>
<feature type="domain" description="AMP-dependent synthetase/ligase" evidence="3">
    <location>
        <begin position="61"/>
        <end position="251"/>
    </location>
</feature>
<evidence type="ECO:0000259" key="3">
    <source>
        <dbReference type="Pfam" id="PF00501"/>
    </source>
</evidence>
<dbReference type="PANTHER" id="PTHR43201:SF5">
    <property type="entry name" value="MEDIUM-CHAIN ACYL-COA LIGASE ACSF2, MITOCHONDRIAL"/>
    <property type="match status" value="1"/>
</dbReference>
<protein>
    <submittedName>
        <fullName evidence="5">2-succinylbenzoate--CoA ligase</fullName>
        <ecNumber evidence="5">6.2.1.26</ecNumber>
    </submittedName>
</protein>
<dbReference type="InterPro" id="IPR000873">
    <property type="entry name" value="AMP-dep_synth/lig_dom"/>
</dbReference>
<evidence type="ECO:0000313" key="6">
    <source>
        <dbReference type="Proteomes" id="UP000215332"/>
    </source>
</evidence>
<dbReference type="EMBL" id="LT906441">
    <property type="protein sequence ID" value="SNV33885.1"/>
    <property type="molecule type" value="Genomic_DNA"/>
</dbReference>
<dbReference type="GO" id="GO:0006631">
    <property type="term" value="P:fatty acid metabolic process"/>
    <property type="evidence" value="ECO:0007669"/>
    <property type="project" value="TreeGrafter"/>
</dbReference>
<dbReference type="GO" id="GO:0008756">
    <property type="term" value="F:o-succinylbenzoate-CoA ligase activity"/>
    <property type="evidence" value="ECO:0007669"/>
    <property type="project" value="UniProtKB-EC"/>
</dbReference>
<dbReference type="Gene3D" id="3.40.50.12780">
    <property type="entry name" value="N-terminal domain of ligase-like"/>
    <property type="match status" value="1"/>
</dbReference>
<dbReference type="InterPro" id="IPR045851">
    <property type="entry name" value="AMP-bd_C_sf"/>
</dbReference>